<feature type="domain" description="DUF7281" evidence="1">
    <location>
        <begin position="108"/>
        <end position="303"/>
    </location>
</feature>
<reference evidence="3" key="1">
    <citation type="journal article" date="2017" name="Proc. Natl. Acad. Sci. U.S.A.">
        <title>Simulation of Deepwater Horizon oil plume reveals substrate specialization within a complex community of hydrocarbon degraders.</title>
        <authorList>
            <person name="Hu P."/>
            <person name="Dubinsky E.A."/>
            <person name="Probst A.J."/>
            <person name="Wang J."/>
            <person name="Sieber C.M.K."/>
            <person name="Tom L.M."/>
            <person name="Gardinali P."/>
            <person name="Banfield J.F."/>
            <person name="Atlas R.M."/>
            <person name="Andersen G.L."/>
        </authorList>
    </citation>
    <scope>NUCLEOTIDE SEQUENCE [LARGE SCALE GENOMIC DNA]</scope>
</reference>
<sequence length="308" mass="35298">MKTAINKTLYKFAQHQIQKSIQKNINGGRIKNSALATRLYEEFHFGQFDLTKQWLTFSLTDILALTNEVQSSHGVDIRNDPYPSKEDRLATAETNRNEKENSYAVSKDFILINSLTDINVNQKCHKISPLTSLGIYIKAEEIKSIEHSAIVLVENLTVMANLNAINLASIKSNIDLSKALWLYRGDVKAQQTTNTSYQFFRRFKGHIPLVCFSDLDPKGIEIALTSDADYWLTVENKNEITMELSGNEQEWYKQGASISFLQKKISTIPDQEVARWQNVFENLRTYRKTLKQEHILKHNVALALLELN</sequence>
<dbReference type="EMBL" id="MAAF01000025">
    <property type="protein sequence ID" value="OUR83849.1"/>
    <property type="molecule type" value="Genomic_DNA"/>
</dbReference>
<name>A0A1Y5EMS4_COLPS</name>
<accession>A0A1Y5EMS4</accession>
<dbReference type="Proteomes" id="UP000243053">
    <property type="component" value="Unassembled WGS sequence"/>
</dbReference>
<organism evidence="2 3">
    <name type="scientific">Colwellia psychrerythraea</name>
    <name type="common">Vibrio psychroerythus</name>
    <dbReference type="NCBI Taxonomy" id="28229"/>
    <lineage>
        <taxon>Bacteria</taxon>
        <taxon>Pseudomonadati</taxon>
        <taxon>Pseudomonadota</taxon>
        <taxon>Gammaproteobacteria</taxon>
        <taxon>Alteromonadales</taxon>
        <taxon>Colwelliaceae</taxon>
        <taxon>Colwellia</taxon>
    </lineage>
</organism>
<dbReference type="InterPro" id="IPR055705">
    <property type="entry name" value="DUF7281"/>
</dbReference>
<comment type="caution">
    <text evidence="2">The sequence shown here is derived from an EMBL/GenBank/DDBJ whole genome shotgun (WGS) entry which is preliminary data.</text>
</comment>
<dbReference type="AlphaFoldDB" id="A0A1Y5EMS4"/>
<evidence type="ECO:0000313" key="2">
    <source>
        <dbReference type="EMBL" id="OUR83849.1"/>
    </source>
</evidence>
<evidence type="ECO:0000259" key="1">
    <source>
        <dbReference type="Pfam" id="PF23947"/>
    </source>
</evidence>
<protein>
    <recommendedName>
        <fullName evidence="1">DUF7281 domain-containing protein</fullName>
    </recommendedName>
</protein>
<dbReference type="Pfam" id="PF23947">
    <property type="entry name" value="DUF7281"/>
    <property type="match status" value="1"/>
</dbReference>
<evidence type="ECO:0000313" key="3">
    <source>
        <dbReference type="Proteomes" id="UP000243053"/>
    </source>
</evidence>
<proteinExistence type="predicted"/>
<gene>
    <name evidence="2" type="ORF">A9Q75_04295</name>
</gene>